<evidence type="ECO:0000256" key="8">
    <source>
        <dbReference type="ARBA" id="ARBA00023170"/>
    </source>
</evidence>
<feature type="transmembrane region" description="Helical" evidence="11">
    <location>
        <begin position="701"/>
        <end position="718"/>
    </location>
</feature>
<feature type="transmembrane region" description="Helical" evidence="11">
    <location>
        <begin position="781"/>
        <end position="801"/>
    </location>
</feature>
<dbReference type="AGR" id="RGD:1583931"/>
<evidence type="ECO:0000256" key="3">
    <source>
        <dbReference type="ARBA" id="ARBA00022692"/>
    </source>
</evidence>
<organism evidence="13 14">
    <name type="scientific">Rattus norvegicus</name>
    <name type="common">Rat</name>
    <dbReference type="NCBI Taxonomy" id="10116"/>
    <lineage>
        <taxon>Eukaryota</taxon>
        <taxon>Metazoa</taxon>
        <taxon>Chordata</taxon>
        <taxon>Craniata</taxon>
        <taxon>Vertebrata</taxon>
        <taxon>Euteleostomi</taxon>
        <taxon>Mammalia</taxon>
        <taxon>Eutheria</taxon>
        <taxon>Euarchontoglires</taxon>
        <taxon>Glires</taxon>
        <taxon>Rodentia</taxon>
        <taxon>Myomorpha</taxon>
        <taxon>Muroidea</taxon>
        <taxon>Muridae</taxon>
        <taxon>Murinae</taxon>
        <taxon>Rattus</taxon>
    </lineage>
</organism>
<evidence type="ECO:0000256" key="4">
    <source>
        <dbReference type="ARBA" id="ARBA00022729"/>
    </source>
</evidence>
<reference evidence="13" key="2">
    <citation type="submission" date="2025-08" db="UniProtKB">
        <authorList>
            <consortium name="Ensembl"/>
        </authorList>
    </citation>
    <scope>IDENTIFICATION</scope>
    <source>
        <strain evidence="13">Brown Norway</strain>
    </source>
</reference>
<dbReference type="InterPro" id="IPR004073">
    <property type="entry name" value="GPCR_3_vmron_rcpt_2"/>
</dbReference>
<feature type="transmembrane region" description="Helical" evidence="11">
    <location>
        <begin position="624"/>
        <end position="646"/>
    </location>
</feature>
<dbReference type="AlphaFoldDB" id="A0A8I5ZWC0"/>
<dbReference type="InterPro" id="IPR001828">
    <property type="entry name" value="ANF_lig-bd_rcpt"/>
</dbReference>
<evidence type="ECO:0000256" key="9">
    <source>
        <dbReference type="ARBA" id="ARBA00023180"/>
    </source>
</evidence>
<dbReference type="GO" id="GO:0005886">
    <property type="term" value="C:plasma membrane"/>
    <property type="evidence" value="ECO:0007669"/>
    <property type="project" value="UniProtKB-SubCell"/>
</dbReference>
<dbReference type="CTD" id="691442"/>
<keyword evidence="6" id="KW-0297">G-protein coupled receptor</keyword>
<evidence type="ECO:0000313" key="14">
    <source>
        <dbReference type="Proteomes" id="UP000002494"/>
    </source>
</evidence>
<keyword evidence="7 11" id="KW-0472">Membrane</keyword>
<dbReference type="PANTHER" id="PTHR24061:SF457">
    <property type="entry name" value="EC1-V2R PHEROMONE RECEPTOR PROTEIN-RELATED"/>
    <property type="match status" value="1"/>
</dbReference>
<name>A0A8I5ZWC0_RAT</name>
<dbReference type="SUPFAM" id="SSF53822">
    <property type="entry name" value="Periplasmic binding protein-like I"/>
    <property type="match status" value="1"/>
</dbReference>
<keyword evidence="5 11" id="KW-1133">Transmembrane helix</keyword>
<evidence type="ECO:0000313" key="13">
    <source>
        <dbReference type="Ensembl" id="ENSRNOP00000082057.2"/>
    </source>
</evidence>
<dbReference type="InterPro" id="IPR011500">
    <property type="entry name" value="GPCR_3_9-Cys_dom"/>
</dbReference>
<evidence type="ECO:0000256" key="10">
    <source>
        <dbReference type="ARBA" id="ARBA00023224"/>
    </source>
</evidence>
<evidence type="ECO:0000256" key="6">
    <source>
        <dbReference type="ARBA" id="ARBA00023040"/>
    </source>
</evidence>
<dbReference type="Gene3D" id="3.40.50.2300">
    <property type="match status" value="2"/>
</dbReference>
<dbReference type="Proteomes" id="UP000002494">
    <property type="component" value="Chromosome 7"/>
</dbReference>
<dbReference type="PRINTS" id="PR00248">
    <property type="entry name" value="GPCRMGR"/>
</dbReference>
<dbReference type="PROSITE" id="PS50259">
    <property type="entry name" value="G_PROTEIN_RECEP_F3_4"/>
    <property type="match status" value="1"/>
</dbReference>
<dbReference type="GO" id="GO:0004930">
    <property type="term" value="F:G protein-coupled receptor activity"/>
    <property type="evidence" value="ECO:0007669"/>
    <property type="project" value="UniProtKB-KW"/>
</dbReference>
<feature type="transmembrane region" description="Helical" evidence="11">
    <location>
        <begin position="39"/>
        <end position="57"/>
    </location>
</feature>
<evidence type="ECO:0000256" key="5">
    <source>
        <dbReference type="ARBA" id="ARBA00022989"/>
    </source>
</evidence>
<keyword evidence="2" id="KW-1003">Cell membrane</keyword>
<feature type="transmembrane region" description="Helical" evidence="11">
    <location>
        <begin position="587"/>
        <end position="612"/>
    </location>
</feature>
<feature type="transmembrane region" description="Helical" evidence="11">
    <location>
        <begin position="6"/>
        <end position="27"/>
    </location>
</feature>
<keyword evidence="8" id="KW-0675">Receptor</keyword>
<feature type="transmembrane region" description="Helical" evidence="11">
    <location>
        <begin position="658"/>
        <end position="681"/>
    </location>
</feature>
<keyword evidence="3 11" id="KW-0812">Transmembrane</keyword>
<keyword evidence="4" id="KW-0732">Signal</keyword>
<dbReference type="Pfam" id="PF01094">
    <property type="entry name" value="ANF_receptor"/>
    <property type="match status" value="1"/>
</dbReference>
<comment type="subcellular location">
    <subcellularLocation>
        <location evidence="1">Cell membrane</location>
        <topology evidence="1">Multi-pass membrane protein</topology>
    </subcellularLocation>
</comment>
<keyword evidence="14" id="KW-1185">Reference proteome</keyword>
<dbReference type="InterPro" id="IPR028082">
    <property type="entry name" value="Peripla_BP_I"/>
</dbReference>
<proteinExistence type="predicted"/>
<dbReference type="CDD" id="cd06365">
    <property type="entry name" value="PBP1_pheromone_receptor"/>
    <property type="match status" value="1"/>
</dbReference>
<keyword evidence="9" id="KW-0325">Glycoprotein</keyword>
<feature type="domain" description="G-protein coupled receptors family 3 profile" evidence="12">
    <location>
        <begin position="587"/>
        <end position="851"/>
    </location>
</feature>
<dbReference type="Ensembl" id="ENSRNOT00000103023.2">
    <property type="protein sequence ID" value="ENSRNOP00000082057.2"/>
    <property type="gene ID" value="ENSRNOG00000069149.2"/>
</dbReference>
<dbReference type="InterPro" id="IPR000337">
    <property type="entry name" value="GPCR_3"/>
</dbReference>
<gene>
    <name evidence="13 15" type="primary">Vom2r55</name>
</gene>
<evidence type="ECO:0000256" key="1">
    <source>
        <dbReference type="ARBA" id="ARBA00004651"/>
    </source>
</evidence>
<dbReference type="InterPro" id="IPR017978">
    <property type="entry name" value="GPCR_3_C"/>
</dbReference>
<dbReference type="RGD" id="1583931">
    <property type="gene designation" value="Vom2r55"/>
</dbReference>
<keyword evidence="10" id="KW-0807">Transducer</keyword>
<dbReference type="Pfam" id="PF07562">
    <property type="entry name" value="NCD3G"/>
    <property type="match status" value="1"/>
</dbReference>
<dbReference type="InterPro" id="IPR038550">
    <property type="entry name" value="GPCR_3_9-Cys_sf"/>
</dbReference>
<evidence type="ECO:0000256" key="11">
    <source>
        <dbReference type="SAM" id="Phobius"/>
    </source>
</evidence>
<dbReference type="GeneTree" id="ENSGT00950000183069"/>
<sequence>MLFSWLFISWFLQMPTLIFIIAFPSCLNDTKHYLYQDGTVIIGAFLPISIIPTMMNWKTLHFDKENGLRINVQEYQLVLAMLFVINEINSNSNILPNTSLGLEIYTLPYYERNILRNIFYWLTGLSTSIPNYSYRQQSKSVAVLTGISWQTSENIERLLNLYKFPQLSLVPFDHILNDRSQFPSLYKVAPKGESLLCGIVSLMLYFNWTWVGLVTRDDHSGNQFISHLTKEFNKNNICLTFVWAISVIGETMYHLSNSFYFKIGKTSAKVVIIYGDIKFIFFETENIYRKFILEKVWVTTSKLLGSKYPEYNMLSLSHGILTFSPHHGEILGFTKFIKEATPIKYPEDSFLHFLWSSNFNCSFSPTDCKILENCMPNASLELLPKKKFDMVMSEESYNVYNAVYAIAHSLHEMILNKFQIQPQANKDRNTYYPWQLHPFLKNIQVLNSVGDHVVLDWKKKTDPEYDIINLWNFPTGLSLFANVGKFSPRSSQGQRMSVYEQMIQWPIKFTETPQSVCSESCTPGFRKVIPKGKVICCFDCIPCQENEISNETDMQQCMKCPETHYTNAERTQCLRKTITFLSYKDPLGMGLTIISLGFSALTGLIIGVFVNYRDTPVVKANNRSLSYILLITLTHCFLCPLLFIGLPNTTTCILQENLLRLVFTVALSCVLAKSIIVVMAFQITAPGRKTRWLLISRAPNLIIPICTLIQILFTSIWLCTSPPFVEVDAHSERGYIIILCNTGSTLAFHGTLAYLGVMAITSYFMAFLSRNLPDIFNEAKFLAFSMLVFCCVWITFLPVYHSSTGKAVVVIEIFSILASSASILSLIFVPKCYVILFRSEKNTIHAIFNKRLHRSKTLFKL</sequence>
<dbReference type="PANTHER" id="PTHR24061">
    <property type="entry name" value="CALCIUM-SENSING RECEPTOR-RELATED"/>
    <property type="match status" value="1"/>
</dbReference>
<dbReference type="InterPro" id="IPR000068">
    <property type="entry name" value="GPCR_3_Ca_sens_rcpt-rel"/>
</dbReference>
<evidence type="ECO:0000256" key="2">
    <source>
        <dbReference type="ARBA" id="ARBA00022475"/>
    </source>
</evidence>
<evidence type="ECO:0000259" key="12">
    <source>
        <dbReference type="PROSITE" id="PS50259"/>
    </source>
</evidence>
<evidence type="ECO:0000313" key="15">
    <source>
        <dbReference type="RGD" id="1583931"/>
    </source>
</evidence>
<reference evidence="13" key="3">
    <citation type="submission" date="2025-09" db="UniProtKB">
        <authorList>
            <consortium name="Ensembl"/>
        </authorList>
    </citation>
    <scope>IDENTIFICATION</scope>
    <source>
        <strain evidence="13">Brown Norway</strain>
    </source>
</reference>
<dbReference type="Gene3D" id="2.10.50.30">
    <property type="entry name" value="GPCR, family 3, nine cysteines domain"/>
    <property type="match status" value="1"/>
</dbReference>
<accession>A0A8I5ZWC0</accession>
<feature type="transmembrane region" description="Helical" evidence="11">
    <location>
        <begin position="807"/>
        <end position="829"/>
    </location>
</feature>
<evidence type="ECO:0000256" key="7">
    <source>
        <dbReference type="ARBA" id="ARBA00023136"/>
    </source>
</evidence>
<dbReference type="Pfam" id="PF00003">
    <property type="entry name" value="7tm_3"/>
    <property type="match status" value="1"/>
</dbReference>
<reference evidence="13" key="1">
    <citation type="submission" date="2024-01" db="EMBL/GenBank/DDBJ databases">
        <title>GRCr8: a new rat reference genome assembly contstructed from accurate long reads and long range scaffolding.</title>
        <authorList>
            <person name="Doris P.A."/>
            <person name="Kalbfleisch T."/>
            <person name="Li K."/>
            <person name="Howe K."/>
            <person name="Wood J."/>
        </authorList>
    </citation>
    <scope>NUCLEOTIDE SEQUENCE [LARGE SCALE GENOMIC DNA]</scope>
    <source>
        <strain evidence="13">Brown Norway</strain>
    </source>
</reference>
<dbReference type="PRINTS" id="PR01535">
    <property type="entry name" value="VOMERONASL2R"/>
</dbReference>
<dbReference type="CDD" id="cd15283">
    <property type="entry name" value="7tmC_V2R_pheromone"/>
    <property type="match status" value="1"/>
</dbReference>
<protein>
    <submittedName>
        <fullName evidence="13">Vomeronasal 2 receptor, 55</fullName>
    </submittedName>
</protein>
<feature type="transmembrane region" description="Helical" evidence="11">
    <location>
        <begin position="751"/>
        <end position="769"/>
    </location>
</feature>